<keyword evidence="2" id="KW-1185">Reference proteome</keyword>
<dbReference type="EMBL" id="JASWER010000003">
    <property type="protein sequence ID" value="MDL5376540.1"/>
    <property type="molecule type" value="Genomic_DNA"/>
</dbReference>
<reference evidence="1 2" key="1">
    <citation type="submission" date="2023-06" db="EMBL/GenBank/DDBJ databases">
        <title>Influencing factors and mechanism of Cr(VI) reduction by facultative anaerobic Exiguobacterium sp. PY14.</title>
        <authorList>
            <person name="Zou L."/>
        </authorList>
    </citation>
    <scope>NUCLEOTIDE SEQUENCE [LARGE SCALE GENOMIC DNA]</scope>
    <source>
        <strain evidence="1 2">PY14</strain>
    </source>
</reference>
<accession>A0ABT7MMX4</accession>
<name>A0ABT7MMX4_9BACL</name>
<dbReference type="RefSeq" id="WP_214832090.1">
    <property type="nucleotide sequence ID" value="NZ_CP183077.1"/>
</dbReference>
<organism evidence="1 2">
    <name type="scientific">Exiguobacterium mexicanum</name>
    <dbReference type="NCBI Taxonomy" id="340146"/>
    <lineage>
        <taxon>Bacteria</taxon>
        <taxon>Bacillati</taxon>
        <taxon>Bacillota</taxon>
        <taxon>Bacilli</taxon>
        <taxon>Bacillales</taxon>
        <taxon>Bacillales Family XII. Incertae Sedis</taxon>
        <taxon>Exiguobacterium</taxon>
    </lineage>
</organism>
<gene>
    <name evidence="1" type="ORF">QR695_05915</name>
</gene>
<dbReference type="Proteomes" id="UP001230807">
    <property type="component" value="Unassembled WGS sequence"/>
</dbReference>
<evidence type="ECO:0000313" key="2">
    <source>
        <dbReference type="Proteomes" id="UP001230807"/>
    </source>
</evidence>
<sequence>MQDKSFEIQFKVGGFGIMNESTLTFFPDGTAVRYIDWRRESHKRPKDTFVTYDEVETKDMYTAFLALGTDKWPSTFEVEGDLIILDGTQWSLMITQPDGTVRTHSGSNAYPRKWKAVTKLFGIS</sequence>
<proteinExistence type="predicted"/>
<protein>
    <submittedName>
        <fullName evidence="1">Uncharacterized protein</fullName>
    </submittedName>
</protein>
<comment type="caution">
    <text evidence="1">The sequence shown here is derived from an EMBL/GenBank/DDBJ whole genome shotgun (WGS) entry which is preliminary data.</text>
</comment>
<evidence type="ECO:0000313" key="1">
    <source>
        <dbReference type="EMBL" id="MDL5376540.1"/>
    </source>
</evidence>